<dbReference type="PANTHER" id="PTHR30336">
    <property type="entry name" value="INNER MEMBRANE PROTEIN, PROBABLE PERMEASE"/>
    <property type="match status" value="1"/>
</dbReference>
<sequence>MVAVAVLAVVIGGSVAWAYIASGGHRYDVADAPNAPVVIVFGAKIQADQPLPFLAGRLDVTADLVKQGKAAAVLVSGDENGSSGNETRAMSAYLVGKGVDPAKIVVDPHGVDTYDTCARAMRVYGVSRALLVTQSYHLPRAVTLCRTLGWTPTAWPRPAAAATSA</sequence>
<evidence type="ECO:0000259" key="1">
    <source>
        <dbReference type="Pfam" id="PF02698"/>
    </source>
</evidence>
<name>A0A4R2J5E7_9PSEU</name>
<dbReference type="InterPro" id="IPR003848">
    <property type="entry name" value="DUF218"/>
</dbReference>
<dbReference type="AlphaFoldDB" id="A0A4R2J5E7"/>
<protein>
    <submittedName>
        <fullName evidence="2">DUF218 domain-containing protein</fullName>
    </submittedName>
</protein>
<dbReference type="GO" id="GO:0005886">
    <property type="term" value="C:plasma membrane"/>
    <property type="evidence" value="ECO:0007669"/>
    <property type="project" value="TreeGrafter"/>
</dbReference>
<organism evidence="2 3">
    <name type="scientific">Actinocrispum wychmicini</name>
    <dbReference type="NCBI Taxonomy" id="1213861"/>
    <lineage>
        <taxon>Bacteria</taxon>
        <taxon>Bacillati</taxon>
        <taxon>Actinomycetota</taxon>
        <taxon>Actinomycetes</taxon>
        <taxon>Pseudonocardiales</taxon>
        <taxon>Pseudonocardiaceae</taxon>
        <taxon>Actinocrispum</taxon>
    </lineage>
</organism>
<feature type="domain" description="DUF218" evidence="1">
    <location>
        <begin position="37"/>
        <end position="157"/>
    </location>
</feature>
<comment type="caution">
    <text evidence="2">The sequence shown here is derived from an EMBL/GenBank/DDBJ whole genome shotgun (WGS) entry which is preliminary data.</text>
</comment>
<dbReference type="PANTHER" id="PTHR30336:SF6">
    <property type="entry name" value="INTEGRAL MEMBRANE PROTEIN"/>
    <property type="match status" value="1"/>
</dbReference>
<dbReference type="Proteomes" id="UP000295680">
    <property type="component" value="Unassembled WGS sequence"/>
</dbReference>
<keyword evidence="3" id="KW-1185">Reference proteome</keyword>
<dbReference type="CDD" id="cd06259">
    <property type="entry name" value="YdcF-like"/>
    <property type="match status" value="1"/>
</dbReference>
<gene>
    <name evidence="2" type="ORF">EV192_112324</name>
</gene>
<dbReference type="EMBL" id="SLWS01000012">
    <property type="protein sequence ID" value="TCO52592.1"/>
    <property type="molecule type" value="Genomic_DNA"/>
</dbReference>
<proteinExistence type="predicted"/>
<evidence type="ECO:0000313" key="2">
    <source>
        <dbReference type="EMBL" id="TCO52592.1"/>
    </source>
</evidence>
<evidence type="ECO:0000313" key="3">
    <source>
        <dbReference type="Proteomes" id="UP000295680"/>
    </source>
</evidence>
<dbReference type="InterPro" id="IPR051599">
    <property type="entry name" value="Cell_Envelope_Assoc"/>
</dbReference>
<dbReference type="Pfam" id="PF02698">
    <property type="entry name" value="DUF218"/>
    <property type="match status" value="1"/>
</dbReference>
<accession>A0A4R2J5E7</accession>
<reference evidence="2 3" key="1">
    <citation type="submission" date="2019-03" db="EMBL/GenBank/DDBJ databases">
        <title>Genomic Encyclopedia of Type Strains, Phase IV (KMG-IV): sequencing the most valuable type-strain genomes for metagenomic binning, comparative biology and taxonomic classification.</title>
        <authorList>
            <person name="Goeker M."/>
        </authorList>
    </citation>
    <scope>NUCLEOTIDE SEQUENCE [LARGE SCALE GENOMIC DNA]</scope>
    <source>
        <strain evidence="2 3">DSM 45934</strain>
    </source>
</reference>